<gene>
    <name evidence="1" type="ORF">KC01_LOCUS33131</name>
</gene>
<organism evidence="1 2">
    <name type="scientific">Knipowitschia caucasica</name>
    <name type="common">Caucasian dwarf goby</name>
    <name type="synonym">Pomatoschistus caucasicus</name>
    <dbReference type="NCBI Taxonomy" id="637954"/>
    <lineage>
        <taxon>Eukaryota</taxon>
        <taxon>Metazoa</taxon>
        <taxon>Chordata</taxon>
        <taxon>Craniata</taxon>
        <taxon>Vertebrata</taxon>
        <taxon>Euteleostomi</taxon>
        <taxon>Actinopterygii</taxon>
        <taxon>Neopterygii</taxon>
        <taxon>Teleostei</taxon>
        <taxon>Neoteleostei</taxon>
        <taxon>Acanthomorphata</taxon>
        <taxon>Gobiaria</taxon>
        <taxon>Gobiiformes</taxon>
        <taxon>Gobioidei</taxon>
        <taxon>Gobiidae</taxon>
        <taxon>Gobiinae</taxon>
        <taxon>Knipowitschia</taxon>
    </lineage>
</organism>
<dbReference type="AlphaFoldDB" id="A0AAV2LXN3"/>
<name>A0AAV2LXN3_KNICA</name>
<accession>A0AAV2LXN3</accession>
<evidence type="ECO:0008006" key="3">
    <source>
        <dbReference type="Google" id="ProtNLM"/>
    </source>
</evidence>
<proteinExistence type="predicted"/>
<keyword evidence="2" id="KW-1185">Reference proteome</keyword>
<evidence type="ECO:0000313" key="1">
    <source>
        <dbReference type="EMBL" id="CAL1605822.1"/>
    </source>
</evidence>
<dbReference type="EMBL" id="OZ035827">
    <property type="protein sequence ID" value="CAL1605822.1"/>
    <property type="molecule type" value="Genomic_DNA"/>
</dbReference>
<protein>
    <recommendedName>
        <fullName evidence="3">Secreted protein</fullName>
    </recommendedName>
</protein>
<sequence>MSIIAEVGVRFSTWRTALELAEVWSCTCRELCSMFSWTCVSCSADGEDQETRPRSWRHYRRTRRRGHSAVAILEHDMAFLSRQTE</sequence>
<reference evidence="1 2" key="1">
    <citation type="submission" date="2024-04" db="EMBL/GenBank/DDBJ databases">
        <authorList>
            <person name="Waldvogel A.-M."/>
            <person name="Schoenle A."/>
        </authorList>
    </citation>
    <scope>NUCLEOTIDE SEQUENCE [LARGE SCALE GENOMIC DNA]</scope>
</reference>
<dbReference type="Proteomes" id="UP001497482">
    <property type="component" value="Chromosome 5"/>
</dbReference>
<evidence type="ECO:0000313" key="2">
    <source>
        <dbReference type="Proteomes" id="UP001497482"/>
    </source>
</evidence>